<keyword evidence="8" id="KW-1185">Reference proteome</keyword>
<dbReference type="GO" id="GO:0009055">
    <property type="term" value="F:electron transfer activity"/>
    <property type="evidence" value="ECO:0007669"/>
    <property type="project" value="InterPro"/>
</dbReference>
<evidence type="ECO:0000256" key="5">
    <source>
        <dbReference type="SAM" id="MobiDB-lite"/>
    </source>
</evidence>
<feature type="domain" description="Cytochrome c" evidence="6">
    <location>
        <begin position="310"/>
        <end position="489"/>
    </location>
</feature>
<protein>
    <recommendedName>
        <fullName evidence="6">Cytochrome c domain-containing protein</fullName>
    </recommendedName>
</protein>
<feature type="domain" description="Cytochrome c" evidence="6">
    <location>
        <begin position="116"/>
        <end position="299"/>
    </location>
</feature>
<reference evidence="7 8" key="1">
    <citation type="submission" date="2017-04" db="EMBL/GenBank/DDBJ databases">
        <title>A new member of the family Flavobacteriaceae isolated from ascidians.</title>
        <authorList>
            <person name="Chen L."/>
        </authorList>
    </citation>
    <scope>NUCLEOTIDE SEQUENCE [LARGE SCALE GENOMIC DNA]</scope>
    <source>
        <strain evidence="7 8">HQA918</strain>
    </source>
</reference>
<dbReference type="AlphaFoldDB" id="A0A2A4G581"/>
<keyword evidence="3 4" id="KW-0408">Iron</keyword>
<dbReference type="Gene3D" id="1.10.760.10">
    <property type="entry name" value="Cytochrome c-like domain"/>
    <property type="match status" value="1"/>
</dbReference>
<dbReference type="RefSeq" id="WP_097442523.1">
    <property type="nucleotide sequence ID" value="NZ_NBWU01000004.1"/>
</dbReference>
<dbReference type="GO" id="GO:0046872">
    <property type="term" value="F:metal ion binding"/>
    <property type="evidence" value="ECO:0007669"/>
    <property type="project" value="UniProtKB-KW"/>
</dbReference>
<dbReference type="EMBL" id="NBWU01000004">
    <property type="protein sequence ID" value="PCE63807.1"/>
    <property type="molecule type" value="Genomic_DNA"/>
</dbReference>
<name>A0A2A4G581_9FLAO</name>
<dbReference type="PROSITE" id="PS51257">
    <property type="entry name" value="PROKAR_LIPOPROTEIN"/>
    <property type="match status" value="1"/>
</dbReference>
<evidence type="ECO:0000256" key="4">
    <source>
        <dbReference type="PROSITE-ProRule" id="PRU00433"/>
    </source>
</evidence>
<comment type="caution">
    <text evidence="7">The sequence shown here is derived from an EMBL/GenBank/DDBJ whole genome shotgun (WGS) entry which is preliminary data.</text>
</comment>
<keyword evidence="2 4" id="KW-0479">Metal-binding</keyword>
<evidence type="ECO:0000256" key="3">
    <source>
        <dbReference type="ARBA" id="ARBA00023004"/>
    </source>
</evidence>
<organism evidence="7 8">
    <name type="scientific">Sediminicola luteus</name>
    <dbReference type="NCBI Taxonomy" id="319238"/>
    <lineage>
        <taxon>Bacteria</taxon>
        <taxon>Pseudomonadati</taxon>
        <taxon>Bacteroidota</taxon>
        <taxon>Flavobacteriia</taxon>
        <taxon>Flavobacteriales</taxon>
        <taxon>Flavobacteriaceae</taxon>
        <taxon>Sediminicola</taxon>
    </lineage>
</organism>
<evidence type="ECO:0000256" key="2">
    <source>
        <dbReference type="ARBA" id="ARBA00022723"/>
    </source>
</evidence>
<dbReference type="PANTHER" id="PTHR30600">
    <property type="entry name" value="CYTOCHROME C PEROXIDASE-RELATED"/>
    <property type="match status" value="1"/>
</dbReference>
<dbReference type="SUPFAM" id="SSF46626">
    <property type="entry name" value="Cytochrome c"/>
    <property type="match status" value="1"/>
</dbReference>
<dbReference type="GO" id="GO:0020037">
    <property type="term" value="F:heme binding"/>
    <property type="evidence" value="ECO:0007669"/>
    <property type="project" value="InterPro"/>
</dbReference>
<evidence type="ECO:0000256" key="1">
    <source>
        <dbReference type="ARBA" id="ARBA00022617"/>
    </source>
</evidence>
<evidence type="ECO:0000259" key="6">
    <source>
        <dbReference type="PROSITE" id="PS51007"/>
    </source>
</evidence>
<accession>A0A2A4G581</accession>
<proteinExistence type="predicted"/>
<sequence length="489" mass="53555">MGKRATHLLMVVLLCISTSCSKNEFEEALGASSGQTPNTPETPENPEQPEIKSSPIAASAQRVGNAQAGYEYLTTGNYMASGVPFQAFLLGFGESTTNVLQREGDNAKLPYDYNAVLAENGVKVVGPNCMQCHASTLNGEFIMGLGSHNGDFTFDRSLNSPILEAALLNLYGSTDSPEYQAYAQFGKSIKAIGPNTITKSRGVNPADKITKVLVAHRDKDDLSWVDDPKVTIDPYTIPTDVPAWWLLKKKNAMFYHGLNRKDFGKAFIGSSLLTMSDKVKAEEVDLRVNDILAYIYSLEAPEYPYEIDQGLADTGKVLFENNCSSCHGTYGSNESYPNLLVALESIGTDPALSNDYSQASEMNDYFLDWFNTGWFAQGDAPIALKGEGGYVAPPLDGIWATAPYLHNASVPTLADVLDSKNRPTYWSRTFDDADYDSTKVGWNYKVESSQTNKNTYNTTLVGYGNEGHTFGDVLSDTERKAVLEYLKTL</sequence>
<dbReference type="InterPro" id="IPR051395">
    <property type="entry name" value="Cytochrome_c_Peroxidase/MauG"/>
</dbReference>
<evidence type="ECO:0000313" key="7">
    <source>
        <dbReference type="EMBL" id="PCE63807.1"/>
    </source>
</evidence>
<dbReference type="InterPro" id="IPR036909">
    <property type="entry name" value="Cyt_c-like_dom_sf"/>
</dbReference>
<dbReference type="PANTHER" id="PTHR30600:SF9">
    <property type="entry name" value="BLR7738 PROTEIN"/>
    <property type="match status" value="1"/>
</dbReference>
<dbReference type="Pfam" id="PF21419">
    <property type="entry name" value="RoxA-like_Cyt-c"/>
    <property type="match status" value="1"/>
</dbReference>
<keyword evidence="1 4" id="KW-0349">Heme</keyword>
<dbReference type="PROSITE" id="PS51007">
    <property type="entry name" value="CYTC"/>
    <property type="match status" value="2"/>
</dbReference>
<dbReference type="Proteomes" id="UP000219559">
    <property type="component" value="Unassembled WGS sequence"/>
</dbReference>
<evidence type="ECO:0000313" key="8">
    <source>
        <dbReference type="Proteomes" id="UP000219559"/>
    </source>
</evidence>
<feature type="region of interest" description="Disordered" evidence="5">
    <location>
        <begin position="27"/>
        <end position="51"/>
    </location>
</feature>
<dbReference type="OrthoDB" id="9805202at2"/>
<gene>
    <name evidence="7" type="ORF">B7P33_11090</name>
</gene>
<dbReference type="GO" id="GO:0004130">
    <property type="term" value="F:cytochrome-c peroxidase activity"/>
    <property type="evidence" value="ECO:0007669"/>
    <property type="project" value="TreeGrafter"/>
</dbReference>
<dbReference type="InterPro" id="IPR009056">
    <property type="entry name" value="Cyt_c-like_dom"/>
</dbReference>